<keyword evidence="3" id="KW-0732">Signal</keyword>
<feature type="region of interest" description="Disordered" evidence="2">
    <location>
        <begin position="216"/>
        <end position="235"/>
    </location>
</feature>
<proteinExistence type="inferred from homology"/>
<dbReference type="PANTHER" id="PTHR30604">
    <property type="entry name" value="PROTEIN TRANSPORT PROTEIN HOFQ"/>
    <property type="match status" value="1"/>
</dbReference>
<name>A0A7Y8Y0X4_9FLAO</name>
<evidence type="ECO:0000256" key="3">
    <source>
        <dbReference type="SAM" id="SignalP"/>
    </source>
</evidence>
<reference evidence="5 6" key="1">
    <citation type="submission" date="2020-07" db="EMBL/GenBank/DDBJ databases">
        <authorList>
            <person name="Sun Q."/>
        </authorList>
    </citation>
    <scope>NUCLEOTIDE SEQUENCE [LARGE SCALE GENOMIC DNA]</scope>
    <source>
        <strain evidence="5 6">MAH-1</strain>
    </source>
</reference>
<dbReference type="InterPro" id="IPR051808">
    <property type="entry name" value="Type_IV_pilus_biogenesis"/>
</dbReference>
<dbReference type="Gene3D" id="3.30.1370.130">
    <property type="match status" value="1"/>
</dbReference>
<dbReference type="GO" id="GO:0009306">
    <property type="term" value="P:protein secretion"/>
    <property type="evidence" value="ECO:0007669"/>
    <property type="project" value="InterPro"/>
</dbReference>
<sequence length="636" mass="70933">MIKKLLLVVLFACSCSLSAQQDVLELNRRFDDFAKQKKELNNVIKLDISGLSLYDLILSIAENNRLNVSVDSDLNIPVVNNFYDVTVKDAFVFLAAKYDLEVEFMSNIIIFRKRKEVKLPEKKLPKIIDVKYNKENDFLSVHLENDTLETAVQAIVDASGKNIIMSPEVRSQRVSAYILNRPFDQVVEMIGKSNGLQSYKDETGVFYFEKQTQKNTETTFSDRNGQKPKSKSGGGTALGTFEVTVLENGLLSVRANAADAAELLTDAAEKLHVNYFIYNKPENEKTSLMATGITFDDLLEHILKGKKYSYKKEGNFYLIGEHATEGLRATEMVQLENRSIELVLASLPKVFSEKLELKEFKELNGLIVSGPRSVIDELKIYLKQVDKVVPLVQIEVIIVQYKKAYGIQTGIKSGIDKSNEKVTSGLLFPTTDVTLNSSSVNSLIDAFNGLGFIKLGKVTDAFYLNLQFLENNSLLKIESTPKIATLSGHEATLSIGETNYYFEQNNQLINSGLGNNVLQSGSWKQTDANLKVSIMPFVSTDENVTLNIQVEKSSFLGRAAETAPPGKATQNFQSLVRVKNGEMVLLGGLDELSKENTGSGTPLISRIPIIKWFFSSRNKTKSNSKLHLFIKPTIVY</sequence>
<dbReference type="EMBL" id="JACBJI010000001">
    <property type="protein sequence ID" value="NYA69290.1"/>
    <property type="molecule type" value="Genomic_DNA"/>
</dbReference>
<dbReference type="AlphaFoldDB" id="A0A7Y8Y0X4"/>
<protein>
    <submittedName>
        <fullName evidence="5">Type II and III secretion system protein</fullName>
    </submittedName>
</protein>
<dbReference type="PRINTS" id="PR00811">
    <property type="entry name" value="BCTERIALGSPD"/>
</dbReference>
<comment type="similarity">
    <text evidence="1">Belongs to the bacterial secretin family.</text>
</comment>
<evidence type="ECO:0000256" key="1">
    <source>
        <dbReference type="RuleBase" id="RU004003"/>
    </source>
</evidence>
<dbReference type="RefSeq" id="WP_176004116.1">
    <property type="nucleotide sequence ID" value="NZ_JABWMI010000001.1"/>
</dbReference>
<evidence type="ECO:0000256" key="2">
    <source>
        <dbReference type="SAM" id="MobiDB-lite"/>
    </source>
</evidence>
<keyword evidence="6" id="KW-1185">Reference proteome</keyword>
<accession>A0A7Y8Y0X4</accession>
<dbReference type="Proteomes" id="UP000535020">
    <property type="component" value="Unassembled WGS sequence"/>
</dbReference>
<organism evidence="5 6">
    <name type="scientific">Flavobacterium agri</name>
    <dbReference type="NCBI Taxonomy" id="2743471"/>
    <lineage>
        <taxon>Bacteria</taxon>
        <taxon>Pseudomonadati</taxon>
        <taxon>Bacteroidota</taxon>
        <taxon>Flavobacteriia</taxon>
        <taxon>Flavobacteriales</taxon>
        <taxon>Flavobacteriaceae</taxon>
        <taxon>Flavobacterium</taxon>
    </lineage>
</organism>
<evidence type="ECO:0000259" key="4">
    <source>
        <dbReference type="Pfam" id="PF00263"/>
    </source>
</evidence>
<evidence type="ECO:0000313" key="5">
    <source>
        <dbReference type="EMBL" id="NYA69290.1"/>
    </source>
</evidence>
<dbReference type="PANTHER" id="PTHR30604:SF1">
    <property type="entry name" value="DNA UTILIZATION PROTEIN HOFQ"/>
    <property type="match status" value="1"/>
</dbReference>
<feature type="domain" description="Type II/III secretion system secretin-like" evidence="4">
    <location>
        <begin position="469"/>
        <end position="635"/>
    </location>
</feature>
<feature type="chain" id="PRO_5031309022" evidence="3">
    <location>
        <begin position="20"/>
        <end position="636"/>
    </location>
</feature>
<gene>
    <name evidence="5" type="ORF">HZF10_00045</name>
</gene>
<evidence type="ECO:0000313" key="6">
    <source>
        <dbReference type="Proteomes" id="UP000535020"/>
    </source>
</evidence>
<dbReference type="Pfam" id="PF00263">
    <property type="entry name" value="Secretin"/>
    <property type="match status" value="1"/>
</dbReference>
<dbReference type="InterPro" id="IPR001775">
    <property type="entry name" value="GspD/PilQ"/>
</dbReference>
<dbReference type="InterPro" id="IPR004846">
    <property type="entry name" value="T2SS/T3SS_dom"/>
</dbReference>
<dbReference type="PROSITE" id="PS51257">
    <property type="entry name" value="PROKAR_LIPOPROTEIN"/>
    <property type="match status" value="1"/>
</dbReference>
<feature type="signal peptide" evidence="3">
    <location>
        <begin position="1"/>
        <end position="19"/>
    </location>
</feature>
<comment type="caution">
    <text evidence="5">The sequence shown here is derived from an EMBL/GenBank/DDBJ whole genome shotgun (WGS) entry which is preliminary data.</text>
</comment>